<evidence type="ECO:0000313" key="1">
    <source>
        <dbReference type="EMBL" id="MFC4526093.1"/>
    </source>
</evidence>
<keyword evidence="2" id="KW-1185">Reference proteome</keyword>
<dbReference type="RefSeq" id="WP_266152542.1">
    <property type="nucleotide sequence ID" value="NZ_CP064028.1"/>
</dbReference>
<proteinExistence type="predicted"/>
<dbReference type="EMBL" id="JBHSGA010000010">
    <property type="protein sequence ID" value="MFC4526093.1"/>
    <property type="molecule type" value="Genomic_DNA"/>
</dbReference>
<dbReference type="Pfam" id="PF09998">
    <property type="entry name" value="DUF2239"/>
    <property type="match status" value="1"/>
</dbReference>
<dbReference type="Proteomes" id="UP001595961">
    <property type="component" value="Unassembled WGS sequence"/>
</dbReference>
<protein>
    <submittedName>
        <fullName evidence="1">DUF2239 family protein</fullName>
    </submittedName>
</protein>
<name>A0ABV9BZP4_9GAMM</name>
<dbReference type="InterPro" id="IPR018715">
    <property type="entry name" value="DUF2239"/>
</dbReference>
<organism evidence="1 2">
    <name type="scientific">Dyella halodurans</name>
    <dbReference type="NCBI Taxonomy" id="1920171"/>
    <lineage>
        <taxon>Bacteria</taxon>
        <taxon>Pseudomonadati</taxon>
        <taxon>Pseudomonadota</taxon>
        <taxon>Gammaproteobacteria</taxon>
        <taxon>Lysobacterales</taxon>
        <taxon>Rhodanobacteraceae</taxon>
        <taxon>Dyella</taxon>
    </lineage>
</organism>
<gene>
    <name evidence="1" type="ORF">ACFO5W_05530</name>
</gene>
<evidence type="ECO:0000313" key="2">
    <source>
        <dbReference type="Proteomes" id="UP001595961"/>
    </source>
</evidence>
<comment type="caution">
    <text evidence="1">The sequence shown here is derived from an EMBL/GenBank/DDBJ whole genome shotgun (WGS) entry which is preliminary data.</text>
</comment>
<reference evidence="2" key="1">
    <citation type="journal article" date="2019" name="Int. J. Syst. Evol. Microbiol.">
        <title>The Global Catalogue of Microorganisms (GCM) 10K type strain sequencing project: providing services to taxonomists for standard genome sequencing and annotation.</title>
        <authorList>
            <consortium name="The Broad Institute Genomics Platform"/>
            <consortium name="The Broad Institute Genome Sequencing Center for Infectious Disease"/>
            <person name="Wu L."/>
            <person name="Ma J."/>
        </authorList>
    </citation>
    <scope>NUCLEOTIDE SEQUENCE [LARGE SCALE GENOMIC DNA]</scope>
    <source>
        <strain evidence="2">CCM 4481</strain>
    </source>
</reference>
<accession>A0ABV9BZP4</accession>
<sequence length="198" mass="21388">MTANESIHCVAFHGHQQIASGVLASVALAVKKALDAGASGPVLIFDGHSSRPIEIDFRGTPDEVLARLQVAAAASVERANRGPGRPKLGVVAREVTLLPRHWEWLSRQPGGASAVLRKLVDEARRAGGGRERARLAGEAVDRFMLAMAGDLPGYEEASRAFWRKEQACFSQLTDAWPADVREHVRRLAATAWHNDATA</sequence>